<evidence type="ECO:0000313" key="2">
    <source>
        <dbReference type="EMBL" id="OAX31885.1"/>
    </source>
</evidence>
<dbReference type="STRING" id="1314800.A0A1B7MH10"/>
<organism evidence="2 3">
    <name type="scientific">Rhizopogon vinicolor AM-OR11-026</name>
    <dbReference type="NCBI Taxonomy" id="1314800"/>
    <lineage>
        <taxon>Eukaryota</taxon>
        <taxon>Fungi</taxon>
        <taxon>Dikarya</taxon>
        <taxon>Basidiomycota</taxon>
        <taxon>Agaricomycotina</taxon>
        <taxon>Agaricomycetes</taxon>
        <taxon>Agaricomycetidae</taxon>
        <taxon>Boletales</taxon>
        <taxon>Suillineae</taxon>
        <taxon>Rhizopogonaceae</taxon>
        <taxon>Rhizopogon</taxon>
    </lineage>
</organism>
<dbReference type="EMBL" id="KV449197">
    <property type="protein sequence ID" value="OAX31885.1"/>
    <property type="molecule type" value="Genomic_DNA"/>
</dbReference>
<evidence type="ECO:0000313" key="3">
    <source>
        <dbReference type="Proteomes" id="UP000092154"/>
    </source>
</evidence>
<dbReference type="Proteomes" id="UP000092154">
    <property type="component" value="Unassembled WGS sequence"/>
</dbReference>
<evidence type="ECO:0000259" key="1">
    <source>
        <dbReference type="Pfam" id="PF06985"/>
    </source>
</evidence>
<dbReference type="PANTHER" id="PTHR10622:SF10">
    <property type="entry name" value="HET DOMAIN-CONTAINING PROTEIN"/>
    <property type="match status" value="1"/>
</dbReference>
<gene>
    <name evidence="2" type="ORF">K503DRAFT_727529</name>
</gene>
<keyword evidence="3" id="KW-1185">Reference proteome</keyword>
<dbReference type="AlphaFoldDB" id="A0A1B7MH10"/>
<dbReference type="Pfam" id="PF06985">
    <property type="entry name" value="HET"/>
    <property type="match status" value="1"/>
</dbReference>
<sequence>MHRLSSSESATTPPEVVEAIQIVIDAQLDNVPFRLLNTTSVRLCDRGSQTTAFKRSTEYAELLSFTTKLEDPQMERIKEVVVMYFRYAMLSHRWEGEEPQLHYIQDKVVYELSPVGGIAKLQSFCKVARDAGYRWAWVDTCCINQTDRIDVQGSVSSKFTWYRNSALTIVYLSDVLPLSKASALAKSAWITRGWTLPELLAARVVLFYQKDWTLYLDDRSPNHKESVAIIQELEDATGIDKQALLSFRPRMRNAREILQWAASRVTTLREDIVYSLRSIFDVHIPVIYGGGKQNALGRLLQEIVAESGDVTVLDWVGKSSEFHSCLPADIASYGSPSYTLPSLSEDDMQTPLSLLRNASAPEFAVRLYTMLNSLCVPRFAARRLHLPCIVFRVMEVRGRYSQEQETY</sequence>
<dbReference type="PANTHER" id="PTHR10622">
    <property type="entry name" value="HET DOMAIN-CONTAINING PROTEIN"/>
    <property type="match status" value="1"/>
</dbReference>
<protein>
    <recommendedName>
        <fullName evidence="1">Heterokaryon incompatibility domain-containing protein</fullName>
    </recommendedName>
</protein>
<name>A0A1B7MH10_9AGAM</name>
<reference evidence="2 3" key="1">
    <citation type="submission" date="2016-06" db="EMBL/GenBank/DDBJ databases">
        <title>Comparative genomics of the ectomycorrhizal sister species Rhizopogon vinicolor and Rhizopogon vesiculosus (Basidiomycota: Boletales) reveals a divergence of the mating type B locus.</title>
        <authorList>
            <consortium name="DOE Joint Genome Institute"/>
            <person name="Mujic A.B."/>
            <person name="Kuo A."/>
            <person name="Tritt A."/>
            <person name="Lipzen A."/>
            <person name="Chen C."/>
            <person name="Johnson J."/>
            <person name="Sharma A."/>
            <person name="Barry K."/>
            <person name="Grigoriev I.V."/>
            <person name="Spatafora J.W."/>
        </authorList>
    </citation>
    <scope>NUCLEOTIDE SEQUENCE [LARGE SCALE GENOMIC DNA]</scope>
    <source>
        <strain evidence="2 3">AM-OR11-026</strain>
    </source>
</reference>
<feature type="domain" description="Heterokaryon incompatibility" evidence="1">
    <location>
        <begin position="87"/>
        <end position="174"/>
    </location>
</feature>
<accession>A0A1B7MH10</accession>
<proteinExistence type="predicted"/>
<dbReference type="InParanoid" id="A0A1B7MH10"/>
<dbReference type="OrthoDB" id="674604at2759"/>
<dbReference type="InterPro" id="IPR010730">
    <property type="entry name" value="HET"/>
</dbReference>